<dbReference type="OrthoDB" id="590761at2759"/>
<feature type="region of interest" description="Disordered" evidence="8">
    <location>
        <begin position="179"/>
        <end position="212"/>
    </location>
</feature>
<evidence type="ECO:0000256" key="5">
    <source>
        <dbReference type="ARBA" id="ARBA00022917"/>
    </source>
</evidence>
<keyword evidence="9" id="KW-0732">Signal</keyword>
<sequence length="403" mass="46034">MKAIIQISILSTLILGVFGGFDNICKNTMPTCTRDEFRCMDPEYYFQCSKACGCKGPCLDPNAECLGNSLICLNDPNRNACPRSCGVCEGCNNLVHDDICEINAYRCNAYNVKYLCAKTCGKFRRGGVMIAGRLIVEERNLERTFDRLTMKNKDLTDGTEQTLSNIIERGTTFLEETMSPKARDHKPNGDVQEINCKNKSPKGSTNPSNNSEAPAVLEKKILKHPLRDSWTLWYFKFNKSKDWSDNLVEVFTFNTIEDFWGLYTYLQPVSTLSPGIDYSLFKTGITPMWEDAENREGGRWLIKSERQHRNSALDRMWLELLLYLIGGDERTADEVNGGYINVRQKFNKVSLWMRNREKKAIVMEAGATFKECIGVDRRIKVEFEFHEDSSNRSSSSAVYRYVV</sequence>
<evidence type="ECO:0000313" key="10">
    <source>
        <dbReference type="EMBL" id="CAF3039956.1"/>
    </source>
</evidence>
<dbReference type="Pfam" id="PF01652">
    <property type="entry name" value="IF4E"/>
    <property type="match status" value="1"/>
</dbReference>
<dbReference type="PROSITE" id="PS00813">
    <property type="entry name" value="IF4E"/>
    <property type="match status" value="1"/>
</dbReference>
<evidence type="ECO:0000256" key="9">
    <source>
        <dbReference type="SAM" id="SignalP"/>
    </source>
</evidence>
<evidence type="ECO:0000313" key="11">
    <source>
        <dbReference type="Proteomes" id="UP000675881"/>
    </source>
</evidence>
<evidence type="ECO:0000256" key="7">
    <source>
        <dbReference type="RuleBase" id="RU004374"/>
    </source>
</evidence>
<accession>A0A7R8D5Y8</accession>
<feature type="signal peptide" evidence="9">
    <location>
        <begin position="1"/>
        <end position="19"/>
    </location>
</feature>
<keyword evidence="11" id="KW-1185">Reference proteome</keyword>
<protein>
    <recommendedName>
        <fullName evidence="6">eIF-4F 25 kDa subunit</fullName>
    </recommendedName>
</protein>
<keyword evidence="3" id="KW-0810">Translation regulation</keyword>
<dbReference type="GO" id="GO:0006417">
    <property type="term" value="P:regulation of translation"/>
    <property type="evidence" value="ECO:0007669"/>
    <property type="project" value="UniProtKB-KW"/>
</dbReference>
<evidence type="ECO:0000256" key="6">
    <source>
        <dbReference type="ARBA" id="ARBA00032656"/>
    </source>
</evidence>
<organism evidence="10 11">
    <name type="scientific">Lepeophtheirus salmonis</name>
    <name type="common">Salmon louse</name>
    <name type="synonym">Caligus salmonis</name>
    <dbReference type="NCBI Taxonomy" id="72036"/>
    <lineage>
        <taxon>Eukaryota</taxon>
        <taxon>Metazoa</taxon>
        <taxon>Ecdysozoa</taxon>
        <taxon>Arthropoda</taxon>
        <taxon>Crustacea</taxon>
        <taxon>Multicrustacea</taxon>
        <taxon>Hexanauplia</taxon>
        <taxon>Copepoda</taxon>
        <taxon>Siphonostomatoida</taxon>
        <taxon>Caligidae</taxon>
        <taxon>Lepeophtheirus</taxon>
    </lineage>
</organism>
<evidence type="ECO:0000256" key="1">
    <source>
        <dbReference type="ARBA" id="ARBA00009860"/>
    </source>
</evidence>
<dbReference type="EMBL" id="HG994588">
    <property type="protein sequence ID" value="CAF3039956.1"/>
    <property type="molecule type" value="Genomic_DNA"/>
</dbReference>
<evidence type="ECO:0000256" key="2">
    <source>
        <dbReference type="ARBA" id="ARBA00022540"/>
    </source>
</evidence>
<dbReference type="Gene3D" id="3.30.760.10">
    <property type="entry name" value="RNA Cap, Translation Initiation Factor Eif4e"/>
    <property type="match status" value="1"/>
</dbReference>
<dbReference type="Proteomes" id="UP000675881">
    <property type="component" value="Chromosome 9"/>
</dbReference>
<dbReference type="GO" id="GO:0000340">
    <property type="term" value="F:RNA 7-methylguanosine cap binding"/>
    <property type="evidence" value="ECO:0007669"/>
    <property type="project" value="UniProtKB-ARBA"/>
</dbReference>
<proteinExistence type="inferred from homology"/>
<dbReference type="PANTHER" id="PTHR11960:SF8">
    <property type="entry name" value="EUKARYOTIC TRANSLATION INITIATION FACTOR 4E1-RELATED"/>
    <property type="match status" value="1"/>
</dbReference>
<dbReference type="InterPro" id="IPR019770">
    <property type="entry name" value="TIF_eIF_4E_CS"/>
</dbReference>
<evidence type="ECO:0000256" key="8">
    <source>
        <dbReference type="SAM" id="MobiDB-lite"/>
    </source>
</evidence>
<keyword evidence="2 7" id="KW-0396">Initiation factor</keyword>
<dbReference type="GO" id="GO:0003743">
    <property type="term" value="F:translation initiation factor activity"/>
    <property type="evidence" value="ECO:0007669"/>
    <property type="project" value="UniProtKB-KW"/>
</dbReference>
<keyword evidence="4 7" id="KW-0694">RNA-binding</keyword>
<dbReference type="InterPro" id="IPR023398">
    <property type="entry name" value="TIF_eIF4e-like"/>
</dbReference>
<feature type="chain" id="PRO_5043400303" description="eIF-4F 25 kDa subunit" evidence="9">
    <location>
        <begin position="20"/>
        <end position="403"/>
    </location>
</feature>
<name>A0A7R8D5Y8_LEPSM</name>
<gene>
    <name evidence="10" type="ORF">LSAA_14781</name>
</gene>
<evidence type="ECO:0000256" key="3">
    <source>
        <dbReference type="ARBA" id="ARBA00022845"/>
    </source>
</evidence>
<evidence type="ECO:0000256" key="4">
    <source>
        <dbReference type="ARBA" id="ARBA00022884"/>
    </source>
</evidence>
<dbReference type="GO" id="GO:0016281">
    <property type="term" value="C:eukaryotic translation initiation factor 4F complex"/>
    <property type="evidence" value="ECO:0007669"/>
    <property type="project" value="TreeGrafter"/>
</dbReference>
<dbReference type="SUPFAM" id="SSF55418">
    <property type="entry name" value="eIF4e-like"/>
    <property type="match status" value="1"/>
</dbReference>
<dbReference type="PANTHER" id="PTHR11960">
    <property type="entry name" value="EUKARYOTIC TRANSLATION INITIATION FACTOR 4E RELATED"/>
    <property type="match status" value="1"/>
</dbReference>
<keyword evidence="5 7" id="KW-0648">Protein biosynthesis</keyword>
<reference evidence="10" key="1">
    <citation type="submission" date="2021-02" db="EMBL/GenBank/DDBJ databases">
        <authorList>
            <person name="Bekaert M."/>
        </authorList>
    </citation>
    <scope>NUCLEOTIDE SEQUENCE</scope>
    <source>
        <strain evidence="10">IoA-00</strain>
    </source>
</reference>
<dbReference type="InterPro" id="IPR001040">
    <property type="entry name" value="TIF_eIF_4E"/>
</dbReference>
<feature type="compositionally biased region" description="Polar residues" evidence="8">
    <location>
        <begin position="195"/>
        <end position="212"/>
    </location>
</feature>
<dbReference type="AlphaFoldDB" id="A0A7R8D5Y8"/>
<comment type="similarity">
    <text evidence="1 7">Belongs to the eukaryotic initiation factor 4E family.</text>
</comment>